<evidence type="ECO:0000313" key="3">
    <source>
        <dbReference type="Proteomes" id="UP000596661"/>
    </source>
</evidence>
<dbReference type="Gramene" id="evm.model.05.1221">
    <property type="protein sequence ID" value="cds.evm.model.05.1221"/>
    <property type="gene ID" value="evm.TU.05.1221"/>
</dbReference>
<dbReference type="EnsemblPlants" id="evm.model.05.1221">
    <property type="protein sequence ID" value="cds.evm.model.05.1221"/>
    <property type="gene ID" value="evm.TU.05.1221"/>
</dbReference>
<reference evidence="2" key="1">
    <citation type="submission" date="2018-11" db="EMBL/GenBank/DDBJ databases">
        <authorList>
            <person name="Grassa J C."/>
        </authorList>
    </citation>
    <scope>NUCLEOTIDE SEQUENCE [LARGE SCALE GENOMIC DNA]</scope>
</reference>
<proteinExistence type="predicted"/>
<keyword evidence="3" id="KW-1185">Reference proteome</keyword>
<organism evidence="2 3">
    <name type="scientific">Cannabis sativa</name>
    <name type="common">Hemp</name>
    <name type="synonym">Marijuana</name>
    <dbReference type="NCBI Taxonomy" id="3483"/>
    <lineage>
        <taxon>Eukaryota</taxon>
        <taxon>Viridiplantae</taxon>
        <taxon>Streptophyta</taxon>
        <taxon>Embryophyta</taxon>
        <taxon>Tracheophyta</taxon>
        <taxon>Spermatophyta</taxon>
        <taxon>Magnoliopsida</taxon>
        <taxon>eudicotyledons</taxon>
        <taxon>Gunneridae</taxon>
        <taxon>Pentapetalae</taxon>
        <taxon>rosids</taxon>
        <taxon>fabids</taxon>
        <taxon>Rosales</taxon>
        <taxon>Cannabaceae</taxon>
        <taxon>Cannabis</taxon>
    </lineage>
</organism>
<protein>
    <submittedName>
        <fullName evidence="2">Uncharacterized protein</fullName>
    </submittedName>
</protein>
<evidence type="ECO:0000313" key="2">
    <source>
        <dbReference type="EnsemblPlants" id="cds.evm.model.05.1221"/>
    </source>
</evidence>
<name>A0A803PKH3_CANSA</name>
<accession>A0A803PKH3</accession>
<dbReference type="EMBL" id="UZAU01000508">
    <property type="status" value="NOT_ANNOTATED_CDS"/>
    <property type="molecule type" value="Genomic_DNA"/>
</dbReference>
<sequence>MEFNLITGLNVSCQDEEEQEPMCVVWTSSNLCTRCRIPHGVNTSFFESRRDGGKENIRSQKLKVEYRWEVYYKEVDKGWADPIAKDLTVDSVGGSSIVRCTEVWVVASRDTAQLYYSSHPQLRNWTRCYRAIPHDILVHHLENTLLLLPGTSWSNMVNLRKEVGPSNAGGDSSPRGKRKRHGTTLYTGAFNPSSFAPYSPGEIKRALEEHLEEEKGFLCRQAIILLTVRRAEISERLHASMSVRPIVDVEALDKCLAQKVGSETGFLKFSLLQQVALLAERAMEEAGTLVMELVPDNADNRELCAANKALIDKLIEVEA</sequence>
<feature type="region of interest" description="Disordered" evidence="1">
    <location>
        <begin position="164"/>
        <end position="183"/>
    </location>
</feature>
<dbReference type="AlphaFoldDB" id="A0A803PKH3"/>
<dbReference type="Proteomes" id="UP000596661">
    <property type="component" value="Chromosome 5"/>
</dbReference>
<evidence type="ECO:0000256" key="1">
    <source>
        <dbReference type="SAM" id="MobiDB-lite"/>
    </source>
</evidence>
<reference evidence="2" key="2">
    <citation type="submission" date="2021-03" db="UniProtKB">
        <authorList>
            <consortium name="EnsemblPlants"/>
        </authorList>
    </citation>
    <scope>IDENTIFICATION</scope>
</reference>